<accession>A0A9X1VHE0</accession>
<keyword evidence="2" id="KW-1185">Reference proteome</keyword>
<proteinExistence type="predicted"/>
<comment type="caution">
    <text evidence="1">The sequence shown here is derived from an EMBL/GenBank/DDBJ whole genome shotgun (WGS) entry which is preliminary data.</text>
</comment>
<dbReference type="RefSeq" id="WP_241937123.1">
    <property type="nucleotide sequence ID" value="NZ_JALBGC010000004.1"/>
</dbReference>
<dbReference type="AlphaFoldDB" id="A0A9X1VHE0"/>
<dbReference type="InterPro" id="IPR014985">
    <property type="entry name" value="WbqC"/>
</dbReference>
<dbReference type="Pfam" id="PF08889">
    <property type="entry name" value="WbqC"/>
    <property type="match status" value="1"/>
</dbReference>
<sequence length="247" mass="28041">MTSNFSAPIQARSSRTVAIMQPYLFPYIGYFQLLAAADCFVVYDDVQFIKGGWINRNRILINGKPFLFTVPLDSPSPNRNICDIDLGTNALWRSKLLQTIAQGYRRAPHFEQVFALVERVLNNSNARTIADLIRVSLVEIVAYLGLNIEIIPTSTQYGNRHLRNQERVLDICRLEQATNYVNAQGGRVLYDKEIFAINNIELNFLVTTMRPYPQGKGEFVPGLSIIDVLMHNTVAETHQLLSSYELD</sequence>
<evidence type="ECO:0000313" key="1">
    <source>
        <dbReference type="EMBL" id="MCI1188896.1"/>
    </source>
</evidence>
<reference evidence="1" key="1">
    <citation type="submission" date="2022-03" db="EMBL/GenBank/DDBJ databases">
        <title>Bacterial whole genome sequence for Hymenobacter sp. DH14.</title>
        <authorList>
            <person name="Le V."/>
        </authorList>
    </citation>
    <scope>NUCLEOTIDE SEQUENCE</scope>
    <source>
        <strain evidence="1">DH14</strain>
    </source>
</reference>
<dbReference type="Proteomes" id="UP001139193">
    <property type="component" value="Unassembled WGS sequence"/>
</dbReference>
<organism evidence="1 2">
    <name type="scientific">Hymenobacter cyanobacteriorum</name>
    <dbReference type="NCBI Taxonomy" id="2926463"/>
    <lineage>
        <taxon>Bacteria</taxon>
        <taxon>Pseudomonadati</taxon>
        <taxon>Bacteroidota</taxon>
        <taxon>Cytophagia</taxon>
        <taxon>Cytophagales</taxon>
        <taxon>Hymenobacteraceae</taxon>
        <taxon>Hymenobacter</taxon>
    </lineage>
</organism>
<name>A0A9X1VHE0_9BACT</name>
<protein>
    <submittedName>
        <fullName evidence="1">WbqC family protein</fullName>
    </submittedName>
</protein>
<evidence type="ECO:0000313" key="2">
    <source>
        <dbReference type="Proteomes" id="UP001139193"/>
    </source>
</evidence>
<gene>
    <name evidence="1" type="ORF">MON38_15845</name>
</gene>
<dbReference type="EMBL" id="JALBGC010000004">
    <property type="protein sequence ID" value="MCI1188896.1"/>
    <property type="molecule type" value="Genomic_DNA"/>
</dbReference>